<keyword evidence="1" id="KW-0732">Signal</keyword>
<proteinExistence type="predicted"/>
<feature type="signal peptide" evidence="1">
    <location>
        <begin position="1"/>
        <end position="26"/>
    </location>
</feature>
<evidence type="ECO:0000313" key="2">
    <source>
        <dbReference type="EMBL" id="KAI5343169.1"/>
    </source>
</evidence>
<feature type="chain" id="PRO_5042288414" description="Transmembrane protein" evidence="1">
    <location>
        <begin position="27"/>
        <end position="100"/>
    </location>
</feature>
<protein>
    <recommendedName>
        <fullName evidence="4">Transmembrane protein</fullName>
    </recommendedName>
</protein>
<reference evidence="2 3" key="1">
    <citation type="journal article" date="2022" name="G3 (Bethesda)">
        <title>Whole-genome sequence and methylome profiling of the almond [Prunus dulcis (Mill.) D.A. Webb] cultivar 'Nonpareil'.</title>
        <authorList>
            <person name="D'Amico-Willman K.M."/>
            <person name="Ouma W.Z."/>
            <person name="Meulia T."/>
            <person name="Sideli G.M."/>
            <person name="Gradziel T.M."/>
            <person name="Fresnedo-Ramirez J."/>
        </authorList>
    </citation>
    <scope>NUCLEOTIDE SEQUENCE [LARGE SCALE GENOMIC DNA]</scope>
    <source>
        <strain evidence="2">Clone GOH B32 T37-40</strain>
    </source>
</reference>
<dbReference type="Proteomes" id="UP001054821">
    <property type="component" value="Chromosome 2"/>
</dbReference>
<name>A0AAD4WH16_PRUDU</name>
<evidence type="ECO:0008006" key="4">
    <source>
        <dbReference type="Google" id="ProtNLM"/>
    </source>
</evidence>
<keyword evidence="3" id="KW-1185">Reference proteome</keyword>
<dbReference type="AlphaFoldDB" id="A0AAD4WH16"/>
<accession>A0AAD4WH16</accession>
<gene>
    <name evidence="2" type="ORF">L3X38_011045</name>
</gene>
<dbReference type="EMBL" id="JAJFAZ020000002">
    <property type="protein sequence ID" value="KAI5343169.1"/>
    <property type="molecule type" value="Genomic_DNA"/>
</dbReference>
<evidence type="ECO:0000256" key="1">
    <source>
        <dbReference type="SAM" id="SignalP"/>
    </source>
</evidence>
<organism evidence="2 3">
    <name type="scientific">Prunus dulcis</name>
    <name type="common">Almond</name>
    <name type="synonym">Amygdalus dulcis</name>
    <dbReference type="NCBI Taxonomy" id="3755"/>
    <lineage>
        <taxon>Eukaryota</taxon>
        <taxon>Viridiplantae</taxon>
        <taxon>Streptophyta</taxon>
        <taxon>Embryophyta</taxon>
        <taxon>Tracheophyta</taxon>
        <taxon>Spermatophyta</taxon>
        <taxon>Magnoliopsida</taxon>
        <taxon>eudicotyledons</taxon>
        <taxon>Gunneridae</taxon>
        <taxon>Pentapetalae</taxon>
        <taxon>rosids</taxon>
        <taxon>fabids</taxon>
        <taxon>Rosales</taxon>
        <taxon>Rosaceae</taxon>
        <taxon>Amygdaloideae</taxon>
        <taxon>Amygdaleae</taxon>
        <taxon>Prunus</taxon>
    </lineage>
</organism>
<sequence>MVPKANAVYMSLFILLLLFSSKVVFARVSQFSETKEKINMDFSKMKIIDRRLVESIKPPGAPGKKQNYSPTFTVTLPELLPVTDLGIGEPSAGTTPVSEA</sequence>
<evidence type="ECO:0000313" key="3">
    <source>
        <dbReference type="Proteomes" id="UP001054821"/>
    </source>
</evidence>
<comment type="caution">
    <text evidence="2">The sequence shown here is derived from an EMBL/GenBank/DDBJ whole genome shotgun (WGS) entry which is preliminary data.</text>
</comment>